<organism evidence="1 2">
    <name type="scientific">Basidiobolus ranarum</name>
    <dbReference type="NCBI Taxonomy" id="34480"/>
    <lineage>
        <taxon>Eukaryota</taxon>
        <taxon>Fungi</taxon>
        <taxon>Fungi incertae sedis</taxon>
        <taxon>Zoopagomycota</taxon>
        <taxon>Entomophthoromycotina</taxon>
        <taxon>Basidiobolomycetes</taxon>
        <taxon>Basidiobolales</taxon>
        <taxon>Basidiobolaceae</taxon>
        <taxon>Basidiobolus</taxon>
    </lineage>
</organism>
<evidence type="ECO:0000313" key="2">
    <source>
        <dbReference type="Proteomes" id="UP001479436"/>
    </source>
</evidence>
<dbReference type="EMBL" id="JASJQH010000118">
    <property type="protein sequence ID" value="KAK9766863.1"/>
    <property type="molecule type" value="Genomic_DNA"/>
</dbReference>
<proteinExistence type="predicted"/>
<reference evidence="1 2" key="1">
    <citation type="submission" date="2023-04" db="EMBL/GenBank/DDBJ databases">
        <title>Genome of Basidiobolus ranarum AG-B5.</title>
        <authorList>
            <person name="Stajich J.E."/>
            <person name="Carter-House D."/>
            <person name="Gryganskyi A."/>
        </authorList>
    </citation>
    <scope>NUCLEOTIDE SEQUENCE [LARGE SCALE GENOMIC DNA]</scope>
    <source>
        <strain evidence="1 2">AG-B5</strain>
    </source>
</reference>
<name>A0ABR2WZE2_9FUNG</name>
<protein>
    <submittedName>
        <fullName evidence="1">Uncharacterized protein</fullName>
    </submittedName>
</protein>
<accession>A0ABR2WZE2</accession>
<dbReference type="Proteomes" id="UP001479436">
    <property type="component" value="Unassembled WGS sequence"/>
</dbReference>
<gene>
    <name evidence="1" type="ORF">K7432_003759</name>
</gene>
<keyword evidence="2" id="KW-1185">Reference proteome</keyword>
<sequence>MIQKSYNQLAVYPPITNTMFIRTVALAFAFCGLALGLGSEFSIDCGSSAQKCSKNISIGTRSCSVSGSVVSCRDQNVQCQYQGWKNYDNCKSCSLITCSNY</sequence>
<comment type="caution">
    <text evidence="1">The sequence shown here is derived from an EMBL/GenBank/DDBJ whole genome shotgun (WGS) entry which is preliminary data.</text>
</comment>
<evidence type="ECO:0000313" key="1">
    <source>
        <dbReference type="EMBL" id="KAK9766863.1"/>
    </source>
</evidence>